<protein>
    <submittedName>
        <fullName evidence="2">Uncharacterized protein</fullName>
    </submittedName>
</protein>
<sequence>MAKGCGYVSEPTNNLGVGGVGSAHSFAEVAENFFTHQTRMMKLGHLTAYTLHRYRRSYELHLSTTFGLLPFTAISAMDIEDQMVEQRDIPSSGKSIRNRHGLLLSILMHGHKRLGLRPDNPAELTRLPSKDGELGRQVRFFQHGKWRPWPGRW</sequence>
<accession>A0A1H1NER2</accession>
<evidence type="ECO:0000256" key="1">
    <source>
        <dbReference type="ARBA" id="ARBA00023125"/>
    </source>
</evidence>
<dbReference type="GO" id="GO:0003677">
    <property type="term" value="F:DNA binding"/>
    <property type="evidence" value="ECO:0007669"/>
    <property type="project" value="UniProtKB-KW"/>
</dbReference>
<dbReference type="Gene3D" id="1.10.150.130">
    <property type="match status" value="1"/>
</dbReference>
<evidence type="ECO:0000313" key="2">
    <source>
        <dbReference type="EMBL" id="SDR97461.1"/>
    </source>
</evidence>
<keyword evidence="1" id="KW-0238">DNA-binding</keyword>
<keyword evidence="3" id="KW-1185">Reference proteome</keyword>
<dbReference type="EMBL" id="LT629757">
    <property type="protein sequence ID" value="SDR97461.1"/>
    <property type="molecule type" value="Genomic_DNA"/>
</dbReference>
<reference evidence="3" key="1">
    <citation type="submission" date="2016-10" db="EMBL/GenBank/DDBJ databases">
        <authorList>
            <person name="Varghese N."/>
            <person name="Submissions S."/>
        </authorList>
    </citation>
    <scope>NUCLEOTIDE SEQUENCE [LARGE SCALE GENOMIC DNA]</scope>
    <source>
        <strain evidence="3">DSM 22127</strain>
    </source>
</reference>
<dbReference type="Proteomes" id="UP000198859">
    <property type="component" value="Chromosome I"/>
</dbReference>
<gene>
    <name evidence="2" type="ORF">SAMN04488570_0854</name>
</gene>
<evidence type="ECO:0000313" key="3">
    <source>
        <dbReference type="Proteomes" id="UP000198859"/>
    </source>
</evidence>
<proteinExistence type="predicted"/>
<dbReference type="InterPro" id="IPR011010">
    <property type="entry name" value="DNA_brk_join_enz"/>
</dbReference>
<name>A0A1H1NER2_9ACTN</name>
<dbReference type="AlphaFoldDB" id="A0A1H1NER2"/>
<dbReference type="InterPro" id="IPR010998">
    <property type="entry name" value="Integrase_recombinase_N"/>
</dbReference>
<organism evidence="2 3">
    <name type="scientific">Nocardioides scoriae</name>
    <dbReference type="NCBI Taxonomy" id="642780"/>
    <lineage>
        <taxon>Bacteria</taxon>
        <taxon>Bacillati</taxon>
        <taxon>Actinomycetota</taxon>
        <taxon>Actinomycetes</taxon>
        <taxon>Propionibacteriales</taxon>
        <taxon>Nocardioidaceae</taxon>
        <taxon>Nocardioides</taxon>
    </lineage>
</organism>
<dbReference type="SUPFAM" id="SSF56349">
    <property type="entry name" value="DNA breaking-rejoining enzymes"/>
    <property type="match status" value="1"/>
</dbReference>